<name>A0A1M5SSE7_9BRAD</name>
<dbReference type="AlphaFoldDB" id="A0A1M5SSE7"/>
<sequence length="147" mass="14476">MIAKTSLVQDKRQLTYAGAAVAIEAAVAKSRQISAPECIAVVDAGGSLLAFARVEGAAVLAQKPSIAKAETSASIGAPTGAIPFEFGINLGSASHGGIVNLGGGLPIVFDGQVVGAIGVGSGTTEQDVAVAQAGRDAVVAALQKEYS</sequence>
<dbReference type="SUPFAM" id="SSF143744">
    <property type="entry name" value="GlcG-like"/>
    <property type="match status" value="1"/>
</dbReference>
<dbReference type="Proteomes" id="UP000190675">
    <property type="component" value="Chromosome I"/>
</dbReference>
<dbReference type="Gene3D" id="3.30.450.150">
    <property type="entry name" value="Haem-degrading domain"/>
    <property type="match status" value="1"/>
</dbReference>
<evidence type="ECO:0000313" key="2">
    <source>
        <dbReference type="Proteomes" id="UP000190675"/>
    </source>
</evidence>
<proteinExistence type="predicted"/>
<dbReference type="Pfam" id="PF03928">
    <property type="entry name" value="HbpS-like"/>
    <property type="match status" value="1"/>
</dbReference>
<gene>
    <name evidence="1" type="ORF">SAMN05444169_7335</name>
</gene>
<reference evidence="1 2" key="1">
    <citation type="submission" date="2016-11" db="EMBL/GenBank/DDBJ databases">
        <authorList>
            <person name="Jaros S."/>
            <person name="Januszkiewicz K."/>
            <person name="Wedrychowicz H."/>
        </authorList>
    </citation>
    <scope>NUCLEOTIDE SEQUENCE [LARGE SCALE GENOMIC DNA]</scope>
    <source>
        <strain evidence="1 2">GAS242</strain>
    </source>
</reference>
<organism evidence="1 2">
    <name type="scientific">Bradyrhizobium erythrophlei</name>
    <dbReference type="NCBI Taxonomy" id="1437360"/>
    <lineage>
        <taxon>Bacteria</taxon>
        <taxon>Pseudomonadati</taxon>
        <taxon>Pseudomonadota</taxon>
        <taxon>Alphaproteobacteria</taxon>
        <taxon>Hyphomicrobiales</taxon>
        <taxon>Nitrobacteraceae</taxon>
        <taxon>Bradyrhizobium</taxon>
    </lineage>
</organism>
<dbReference type="InterPro" id="IPR005624">
    <property type="entry name" value="PduO/GlcC-like"/>
</dbReference>
<dbReference type="InterPro" id="IPR052517">
    <property type="entry name" value="GlcG_carb_metab_protein"/>
</dbReference>
<evidence type="ECO:0000313" key="1">
    <source>
        <dbReference type="EMBL" id="SHH41357.1"/>
    </source>
</evidence>
<dbReference type="InterPro" id="IPR038084">
    <property type="entry name" value="PduO/GlcC-like_sf"/>
</dbReference>
<dbReference type="OrthoDB" id="7222954at2"/>
<dbReference type="PANTHER" id="PTHR34309:SF1">
    <property type="entry name" value="PROTEIN GLCG"/>
    <property type="match status" value="1"/>
</dbReference>
<protein>
    <submittedName>
        <fullName evidence="1">Uncharacterized conserved protein GlcG, DUF336 family</fullName>
    </submittedName>
</protein>
<dbReference type="RefSeq" id="WP_079570449.1">
    <property type="nucleotide sequence ID" value="NZ_LT670818.1"/>
</dbReference>
<dbReference type="PANTHER" id="PTHR34309">
    <property type="entry name" value="SLR1406 PROTEIN"/>
    <property type="match status" value="1"/>
</dbReference>
<accession>A0A1M5SSE7</accession>
<dbReference type="EMBL" id="LT670818">
    <property type="protein sequence ID" value="SHH41357.1"/>
    <property type="molecule type" value="Genomic_DNA"/>
</dbReference>